<evidence type="ECO:0000313" key="3">
    <source>
        <dbReference type="Proteomes" id="UP000289794"/>
    </source>
</evidence>
<dbReference type="Pfam" id="PF06605">
    <property type="entry name" value="Prophage_tail"/>
    <property type="match status" value="1"/>
</dbReference>
<dbReference type="KEGG" id="bpro:PMF13cell1_00735"/>
<evidence type="ECO:0000313" key="2">
    <source>
        <dbReference type="EMBL" id="QBE95221.1"/>
    </source>
</evidence>
<name>A0A4P6LSM5_9FIRM</name>
<dbReference type="Proteomes" id="UP000289794">
    <property type="component" value="Chromosome"/>
</dbReference>
<sequence>MIQIYKPKNSNFDMNGDLPIDPIFCESTVTLNGSWEMELIVPATTEMVSFVTENSVIKAPSPEFNDDQLWRIYSVDKDNDEIVAQAYPVFLDARNDCFLTDVRPTGKTGQEALNIMCAANSKYTAITDIKKASTAYYIRKNLIEAIGSDDKQSFINRWGGEVLYNNFTAIINEKAGGDYGARAELGFNIQGIEEKIDMSEVVTRIIPESYNGYTLSGDKPWVDSPIINAYPTAFSRVIQYSNIKLRDDAQESDEENGSIICDTLDELRAALTKAAQQEFENGIDKPHAEYKIDILDLESTREYKDFKDLVKIRLGDVVHVRHKRLGIDIEVRCIGRKYDHVAKRITEITLGNPENNYFDDVSNTIDHIGEVIDPISRMLIAERVKGILDAVKTQLRLQSTVAKKVNGRAFEISDLDPESELYGCMIFGSQGLQIATERTADGRDWNWRTAITAKGIVADAIITGLLSDKTGRNYWNLDTGEFRMSMEAFTVDGKTVEDIAKGAAGDAQDLAEAYADRKLAEFTTTVTGNMDNLQKQIDGQIETFYYDHEPNLNNLPASEWTTEIERAKHEGDLFYWKSKGYAYRFFKNNDIWMWQLVQDTDVTKALANAQKAQETADSKQRSFTEQPYTPYDVGDTWSDGKDILTCIVKRQTGAFQKSDWRKLNAYTDDSALNDFLTGDYKETISEIRTQADNKAEIWRQKEDPAANWGQEEKAVHKGDLWYNTSDQEAYIYTGTAWEIMKAVPPDEIFDLIEGKMQLFSPIPVTPYNVGDLWMTGTVIKVCVQARDTGEYVESDWEKKDNYTDDSYAKQVEGIVEALGDDLYQQLDGKIESYSQSEDPSSAWTQDIQKQQHTGDIWYNTDTKTTKRWSGTVWEELANGKADAAAELAKAKCKVYINQPVPPYRICDLWVQGDIGDIMVSSVTRETGSFVASDWRKASNYSESAYYFLESNINHLEISRADGYIYPSVFTLSAFKQKNGTPPSRGAYRGKIQVYGVYNDGESTTTIYKTTSGTTESTVDIQTSGLDEYTEIRCELWSDVDEEGYIHRLQVIHIPVGRDPLTLNWEETFNMLTNNGKIQGLFTDNGQIYINASFIRSGELILGGLNNQYGTFKLKDANDNDIGIWDKQGMTLTNSKGDYRIMFNTSFGTFDNVISVEKKVSGTNVPIAFMKTTGYIGTYNPTNKLGCGMASGEVNFSYRSSTTGNDAAIGYIAGSRSGDENALAIQSYGVLQLLSQKLVIVDTDPWKAYEGGSGTIKVITQDSSGKQWLTTLTFLNGIMVTNLS</sequence>
<reference evidence="2 3" key="1">
    <citation type="submission" date="2019-01" db="EMBL/GenBank/DDBJ databases">
        <title>PMF-metabolizing Aryl O-demethylase.</title>
        <authorList>
            <person name="Kim M."/>
        </authorList>
    </citation>
    <scope>NUCLEOTIDE SEQUENCE [LARGE SCALE GENOMIC DNA]</scope>
    <source>
        <strain evidence="2 3">PMF1</strain>
    </source>
</reference>
<dbReference type="NCBIfam" id="TIGR01665">
    <property type="entry name" value="put_anti_recept"/>
    <property type="match status" value="1"/>
</dbReference>
<gene>
    <name evidence="2" type="ORF">PMF13cell1_00735</name>
</gene>
<dbReference type="InterPro" id="IPR010572">
    <property type="entry name" value="Tail_dom"/>
</dbReference>
<dbReference type="RefSeq" id="WP_130179835.1">
    <property type="nucleotide sequence ID" value="NZ_CP035945.1"/>
</dbReference>
<protein>
    <recommendedName>
        <fullName evidence="1">Tail spike domain-containing protein</fullName>
    </recommendedName>
</protein>
<dbReference type="InterPro" id="IPR007119">
    <property type="entry name" value="Phage_tail_spike_N"/>
</dbReference>
<proteinExistence type="predicted"/>
<feature type="domain" description="Tail spike" evidence="1">
    <location>
        <begin position="99"/>
        <end position="354"/>
    </location>
</feature>
<accession>A0A4P6LSM5</accession>
<evidence type="ECO:0000259" key="1">
    <source>
        <dbReference type="Pfam" id="PF06605"/>
    </source>
</evidence>
<organism evidence="2 3">
    <name type="scientific">Blautia producta</name>
    <dbReference type="NCBI Taxonomy" id="33035"/>
    <lineage>
        <taxon>Bacteria</taxon>
        <taxon>Bacillati</taxon>
        <taxon>Bacillota</taxon>
        <taxon>Clostridia</taxon>
        <taxon>Lachnospirales</taxon>
        <taxon>Lachnospiraceae</taxon>
        <taxon>Blautia</taxon>
    </lineage>
</organism>
<dbReference type="EMBL" id="CP035945">
    <property type="protein sequence ID" value="QBE95221.1"/>
    <property type="molecule type" value="Genomic_DNA"/>
</dbReference>